<dbReference type="SMART" id="SM00322">
    <property type="entry name" value="KH"/>
    <property type="match status" value="2"/>
</dbReference>
<dbReference type="WBParaSite" id="TREG1_44010.1">
    <property type="protein sequence ID" value="TREG1_44010.1"/>
    <property type="gene ID" value="TREG1_44010"/>
</dbReference>
<dbReference type="SUPFAM" id="SSF54791">
    <property type="entry name" value="Eukaryotic type KH-domain (KH-domain type I)"/>
    <property type="match status" value="2"/>
</dbReference>
<evidence type="ECO:0000313" key="5">
    <source>
        <dbReference type="WBParaSite" id="TREG1_44010.1"/>
    </source>
</evidence>
<dbReference type="GO" id="GO:0003723">
    <property type="term" value="F:RNA binding"/>
    <property type="evidence" value="ECO:0007669"/>
    <property type="project" value="UniProtKB-UniRule"/>
</dbReference>
<dbReference type="Proteomes" id="UP000050795">
    <property type="component" value="Unassembled WGS sequence"/>
</dbReference>
<keyword evidence="1" id="KW-0677">Repeat</keyword>
<reference evidence="4" key="1">
    <citation type="submission" date="2022-06" db="EMBL/GenBank/DDBJ databases">
        <authorList>
            <person name="Berger JAMES D."/>
            <person name="Berger JAMES D."/>
        </authorList>
    </citation>
    <scope>NUCLEOTIDE SEQUENCE [LARGE SCALE GENOMIC DNA]</scope>
</reference>
<evidence type="ECO:0000313" key="4">
    <source>
        <dbReference type="Proteomes" id="UP000050795"/>
    </source>
</evidence>
<dbReference type="InterPro" id="IPR004087">
    <property type="entry name" value="KH_dom"/>
</dbReference>
<dbReference type="Pfam" id="PF00013">
    <property type="entry name" value="KH_1"/>
    <property type="match status" value="2"/>
</dbReference>
<keyword evidence="4" id="KW-1185">Reference proteome</keyword>
<dbReference type="AlphaFoldDB" id="A0AA85JNZ0"/>
<keyword evidence="2" id="KW-0694">RNA-binding</keyword>
<protein>
    <recommendedName>
        <fullName evidence="3">K Homology domain-containing protein</fullName>
    </recommendedName>
</protein>
<accession>A0AA85JNZ0</accession>
<organism evidence="4 5">
    <name type="scientific">Trichobilharzia regenti</name>
    <name type="common">Nasal bird schistosome</name>
    <dbReference type="NCBI Taxonomy" id="157069"/>
    <lineage>
        <taxon>Eukaryota</taxon>
        <taxon>Metazoa</taxon>
        <taxon>Spiralia</taxon>
        <taxon>Lophotrochozoa</taxon>
        <taxon>Platyhelminthes</taxon>
        <taxon>Trematoda</taxon>
        <taxon>Digenea</taxon>
        <taxon>Strigeidida</taxon>
        <taxon>Schistosomatoidea</taxon>
        <taxon>Schistosomatidae</taxon>
        <taxon>Trichobilharzia</taxon>
    </lineage>
</organism>
<reference evidence="5" key="2">
    <citation type="submission" date="2023-11" db="UniProtKB">
        <authorList>
            <consortium name="WormBaseParasite"/>
        </authorList>
    </citation>
    <scope>IDENTIFICATION</scope>
</reference>
<dbReference type="InterPro" id="IPR047275">
    <property type="entry name" value="KH-I_NOVA_rpt1"/>
</dbReference>
<feature type="domain" description="K Homology" evidence="3">
    <location>
        <begin position="2"/>
        <end position="75"/>
    </location>
</feature>
<dbReference type="PANTHER" id="PTHR10288">
    <property type="entry name" value="KH DOMAIN CONTAINING RNA BINDING PROTEIN"/>
    <property type="match status" value="1"/>
</dbReference>
<dbReference type="CDD" id="cd22435">
    <property type="entry name" value="KH-I_NOVA_rpt1"/>
    <property type="match status" value="1"/>
</dbReference>
<sequence>MSELYFKILIPNTAAGAVIGKGGEAVETIKRQTGARLKMSRANDFYPGTTERVCLIIGTLESCMKLHDYVMSKIYERPQNITIITPTGISCMERHKQVKILVPDSTAGIIIGKHGYFIEKIKKESCAFIQVSQRPKDIRLFERCVVITGELEERRKAVEMIMHKMLEDPDLPYYSNCSYSQITEPIASAFSIGSPFAMAYQPSVNPNGLDLNFVNTPDISVPNFPDNSLPNLTSESGEYASIPNQFGQFHHNQSIPLPYANTASSGTVNHLTSTGQPLTLNNANHIVNLPQCNTGSHPFIIQPNLTIDQSKSLHSNVTLDQMMYLGHPTIHCQDFLLRTCGAQNCILQCPMKLNEQITLAPPPLAFTNQPTAETKVDNESNLFVSNSQLGDRSLTVVGSEKEHTVPFIISGDTIPSHSRYLSGESVDSALTESLLSVKLQSSTEDFMTDLFQPQQQIHHQISQVHTVLSPESVYSLASSTQKSKGSLCSSNQSLVIDSQKSDSQTLFVPNDSYNRFLPGQNKSPEFTCLPSGYYAPGVGGILLVGTVPQLHNALHLLEWQAKQQPVNNLIPGTGITSTHQTNGTFNSYIPASSLGQTIAAPLSSVCRNDTGNLVYTTSFSSNVALKLDTIQPLSMPKHLTQLSLHVPVNQH</sequence>
<evidence type="ECO:0000256" key="1">
    <source>
        <dbReference type="ARBA" id="ARBA00022737"/>
    </source>
</evidence>
<dbReference type="CDD" id="cd22436">
    <property type="entry name" value="KH-I_NOVA_rpt2"/>
    <property type="match status" value="1"/>
</dbReference>
<dbReference type="PROSITE" id="PS50084">
    <property type="entry name" value="KH_TYPE_1"/>
    <property type="match status" value="2"/>
</dbReference>
<dbReference type="InterPro" id="IPR036612">
    <property type="entry name" value="KH_dom_type_1_sf"/>
</dbReference>
<dbReference type="InterPro" id="IPR004088">
    <property type="entry name" value="KH_dom_type_1"/>
</dbReference>
<dbReference type="Gene3D" id="3.30.1370.10">
    <property type="entry name" value="K Homology domain, type 1"/>
    <property type="match status" value="2"/>
</dbReference>
<dbReference type="InterPro" id="IPR047276">
    <property type="entry name" value="KH-I_NOVA_rpt2"/>
</dbReference>
<name>A0AA85JNZ0_TRIRE</name>
<evidence type="ECO:0000256" key="2">
    <source>
        <dbReference type="PROSITE-ProRule" id="PRU00117"/>
    </source>
</evidence>
<feature type="domain" description="K Homology" evidence="3">
    <location>
        <begin position="94"/>
        <end position="166"/>
    </location>
</feature>
<proteinExistence type="predicted"/>
<evidence type="ECO:0000259" key="3">
    <source>
        <dbReference type="SMART" id="SM00322"/>
    </source>
</evidence>